<dbReference type="Gene3D" id="3.40.710.10">
    <property type="entry name" value="DD-peptidase/beta-lactamase superfamily"/>
    <property type="match status" value="1"/>
</dbReference>
<evidence type="ECO:0000259" key="1">
    <source>
        <dbReference type="Pfam" id="PF00144"/>
    </source>
</evidence>
<dbReference type="InterPro" id="IPR052907">
    <property type="entry name" value="Beta-lactamase/esterase"/>
</dbReference>
<feature type="domain" description="Beta-lactamase-related" evidence="1">
    <location>
        <begin position="57"/>
        <end position="403"/>
    </location>
</feature>
<evidence type="ECO:0000313" key="2">
    <source>
        <dbReference type="EMBL" id="MFD2248131.1"/>
    </source>
</evidence>
<dbReference type="InterPro" id="IPR001466">
    <property type="entry name" value="Beta-lactam-related"/>
</dbReference>
<proteinExistence type="predicted"/>
<dbReference type="GO" id="GO:0016787">
    <property type="term" value="F:hydrolase activity"/>
    <property type="evidence" value="ECO:0007669"/>
    <property type="project" value="UniProtKB-KW"/>
</dbReference>
<accession>A0ABW5D151</accession>
<dbReference type="PANTHER" id="PTHR43319">
    <property type="entry name" value="BETA-LACTAMASE-RELATED"/>
    <property type="match status" value="1"/>
</dbReference>
<evidence type="ECO:0000313" key="3">
    <source>
        <dbReference type="Proteomes" id="UP001597374"/>
    </source>
</evidence>
<keyword evidence="3" id="KW-1185">Reference proteome</keyword>
<dbReference type="EMBL" id="JBHUIM010000003">
    <property type="protein sequence ID" value="MFD2248131.1"/>
    <property type="molecule type" value="Genomic_DNA"/>
</dbReference>
<dbReference type="SUPFAM" id="SSF56601">
    <property type="entry name" value="beta-lactamase/transpeptidase-like"/>
    <property type="match status" value="1"/>
</dbReference>
<name>A0ABW5D151_9BACT</name>
<organism evidence="2 3">
    <name type="scientific">Pontibacter ruber</name>
    <dbReference type="NCBI Taxonomy" id="1343895"/>
    <lineage>
        <taxon>Bacteria</taxon>
        <taxon>Pseudomonadati</taxon>
        <taxon>Bacteroidota</taxon>
        <taxon>Cytophagia</taxon>
        <taxon>Cytophagales</taxon>
        <taxon>Hymenobacteraceae</taxon>
        <taxon>Pontibacter</taxon>
    </lineage>
</organism>
<protein>
    <submittedName>
        <fullName evidence="2">Serine hydrolase domain-containing protein</fullName>
    </submittedName>
</protein>
<keyword evidence="2" id="KW-0378">Hydrolase</keyword>
<gene>
    <name evidence="2" type="ORF">ACFSKP_17820</name>
</gene>
<dbReference type="Pfam" id="PF00144">
    <property type="entry name" value="Beta-lactamase"/>
    <property type="match status" value="1"/>
</dbReference>
<comment type="caution">
    <text evidence="2">The sequence shown here is derived from an EMBL/GenBank/DDBJ whole genome shotgun (WGS) entry which is preliminary data.</text>
</comment>
<dbReference type="RefSeq" id="WP_250431936.1">
    <property type="nucleotide sequence ID" value="NZ_JALPRR010000004.1"/>
</dbReference>
<sequence>MKLTAKTIMGITAAGAAAAYVVAQKKRTALQKEMQKPIEIHGFVKSGYEAVREAFAENFSKRREIGAACCVYHKGEKVVDLWGGIRNIKTGEPWEEDTMALVYSTTKGMAAMTLALAHSRGWLDYDELVSTYWPEFAQNGKEKITVRQLLAHQAGLFVFDEPITKSLVADTNRLAQLMARQKPAWEPGTRQAYHAVTMGFYEGELLRRVDPKHRSLGQFFQDEIATPLGLGFYIRLPDSIPDSRLAPLIDPSYTERLLGFPFALTLDVLNPHSNIRRALEGSMLAHDNQRIYARNLEIPAGGGVGTARAIGLAYSVFATGGKELGLRPETLQQLMAPATPPTHGFYDEVMKGEIQFSLGFIKPSSGFPYGSASAFGMPGAGGSFGFADPEVQLGYGYIPNRKGVTITGDPRDVALRNALYSATPVAAD</sequence>
<dbReference type="Proteomes" id="UP001597374">
    <property type="component" value="Unassembled WGS sequence"/>
</dbReference>
<dbReference type="InterPro" id="IPR012338">
    <property type="entry name" value="Beta-lactam/transpept-like"/>
</dbReference>
<dbReference type="PANTHER" id="PTHR43319:SF3">
    <property type="entry name" value="BETA-LACTAMASE-RELATED DOMAIN-CONTAINING PROTEIN"/>
    <property type="match status" value="1"/>
</dbReference>
<reference evidence="3" key="1">
    <citation type="journal article" date="2019" name="Int. J. Syst. Evol. Microbiol.">
        <title>The Global Catalogue of Microorganisms (GCM) 10K type strain sequencing project: providing services to taxonomists for standard genome sequencing and annotation.</title>
        <authorList>
            <consortium name="The Broad Institute Genomics Platform"/>
            <consortium name="The Broad Institute Genome Sequencing Center for Infectious Disease"/>
            <person name="Wu L."/>
            <person name="Ma J."/>
        </authorList>
    </citation>
    <scope>NUCLEOTIDE SEQUENCE [LARGE SCALE GENOMIC DNA]</scope>
    <source>
        <strain evidence="3">CGMCC 4.1782</strain>
    </source>
</reference>